<accession>A0AB32XD12</accession>
<sequence length="21" mass="2551">MNNFLTSKELVIFDLFNYKTI</sequence>
<dbReference type="AlphaFoldDB" id="A0AB32XD12"/>
<organism evidence="1 2">
    <name type="scientific">Mycoplasmopsis fermentans (strain M64)</name>
    <name type="common">Mycoplasma fermentans</name>
    <dbReference type="NCBI Taxonomy" id="943945"/>
    <lineage>
        <taxon>Bacteria</taxon>
        <taxon>Bacillati</taxon>
        <taxon>Mycoplasmatota</taxon>
        <taxon>Mycoplasmoidales</taxon>
        <taxon>Metamycoplasmataceae</taxon>
        <taxon>Mycoplasmopsis</taxon>
    </lineage>
</organism>
<dbReference type="KEGG" id="mfm:MfeM64YM_0960"/>
<evidence type="ECO:0000313" key="2">
    <source>
        <dbReference type="Proteomes" id="UP000007473"/>
    </source>
</evidence>
<dbReference type="EMBL" id="CP002458">
    <property type="protein sequence ID" value="ADV34955.1"/>
    <property type="molecule type" value="Genomic_DNA"/>
</dbReference>
<name>A0AB32XD12_MYCFM</name>
<dbReference type="Proteomes" id="UP000007473">
    <property type="component" value="Chromosome"/>
</dbReference>
<proteinExistence type="predicted"/>
<reference evidence="1 2" key="1">
    <citation type="journal article" date="2011" name="J. Bacteriol.">
        <title>Genome sequence of the repetitive-sequence-rich Mycoplasma fermentans strain M64.</title>
        <authorList>
            <person name="Shu H.W."/>
            <person name="Liu T.T."/>
            <person name="Chang H.Y."/>
            <person name="Liu Y.M."/>
            <person name="Wu K.M."/>
            <person name="Shu H.Y."/>
            <person name="Tsai S.F."/>
            <person name="Hsiao K.J."/>
            <person name="Hu W.S."/>
            <person name="Ng W.V."/>
        </authorList>
    </citation>
    <scope>NUCLEOTIDE SEQUENCE [LARGE SCALE GENOMIC DNA]</scope>
    <source>
        <strain evidence="1 2">M64</strain>
    </source>
</reference>
<gene>
    <name evidence="1" type="ordered locus">MfeM64YM_0960</name>
</gene>
<evidence type="ECO:0000313" key="1">
    <source>
        <dbReference type="EMBL" id="ADV34955.1"/>
    </source>
</evidence>
<protein>
    <submittedName>
        <fullName evidence="1">Uncharacterized protein</fullName>
    </submittedName>
</protein>